<gene>
    <name evidence="2" type="ORF">OG563_35960</name>
</gene>
<evidence type="ECO:0000313" key="3">
    <source>
        <dbReference type="Proteomes" id="UP001432062"/>
    </source>
</evidence>
<proteinExistence type="predicted"/>
<reference evidence="2" key="1">
    <citation type="submission" date="2022-10" db="EMBL/GenBank/DDBJ databases">
        <title>The complete genomes of actinobacterial strains from the NBC collection.</title>
        <authorList>
            <person name="Joergensen T.S."/>
            <person name="Alvarez Arevalo M."/>
            <person name="Sterndorff E.B."/>
            <person name="Faurdal D."/>
            <person name="Vuksanovic O."/>
            <person name="Mourched A.-S."/>
            <person name="Charusanti P."/>
            <person name="Shaw S."/>
            <person name="Blin K."/>
            <person name="Weber T."/>
        </authorList>
    </citation>
    <scope>NUCLEOTIDE SEQUENCE</scope>
    <source>
        <strain evidence="2">NBC_01482</strain>
    </source>
</reference>
<keyword evidence="3" id="KW-1185">Reference proteome</keyword>
<keyword evidence="1" id="KW-1133">Transmembrane helix</keyword>
<dbReference type="Proteomes" id="UP001432062">
    <property type="component" value="Chromosome"/>
</dbReference>
<name>A0ABZ1YMY3_9NOCA</name>
<evidence type="ECO:0000313" key="2">
    <source>
        <dbReference type="EMBL" id="WUV44528.1"/>
    </source>
</evidence>
<dbReference type="EMBL" id="CP109441">
    <property type="protein sequence ID" value="WUV44528.1"/>
    <property type="molecule type" value="Genomic_DNA"/>
</dbReference>
<feature type="transmembrane region" description="Helical" evidence="1">
    <location>
        <begin position="39"/>
        <end position="60"/>
    </location>
</feature>
<organism evidence="2 3">
    <name type="scientific">Nocardia vinacea</name>
    <dbReference type="NCBI Taxonomy" id="96468"/>
    <lineage>
        <taxon>Bacteria</taxon>
        <taxon>Bacillati</taxon>
        <taxon>Actinomycetota</taxon>
        <taxon>Actinomycetes</taxon>
        <taxon>Mycobacteriales</taxon>
        <taxon>Nocardiaceae</taxon>
        <taxon>Nocardia</taxon>
    </lineage>
</organism>
<keyword evidence="1" id="KW-0812">Transmembrane</keyword>
<accession>A0ABZ1YMY3</accession>
<protein>
    <submittedName>
        <fullName evidence="2">Uncharacterized protein</fullName>
    </submittedName>
</protein>
<feature type="transmembrane region" description="Helical" evidence="1">
    <location>
        <begin position="6"/>
        <end position="27"/>
    </location>
</feature>
<keyword evidence="1" id="KW-0472">Membrane</keyword>
<evidence type="ECO:0000256" key="1">
    <source>
        <dbReference type="SAM" id="Phobius"/>
    </source>
</evidence>
<sequence>MSTTVQVLFVVVAVLVGIIVAVISGILSKVSGSPAGIVIRDSGVAFAGTAGLTLLLLKAIGVL</sequence>
<dbReference type="RefSeq" id="WP_327097931.1">
    <property type="nucleotide sequence ID" value="NZ_CP109149.1"/>
</dbReference>